<dbReference type="EMBL" id="KB932211">
    <property type="protein sequence ID" value="KCV68057.1"/>
    <property type="molecule type" value="Genomic_DNA"/>
</dbReference>
<dbReference type="RefSeq" id="XP_009497624.1">
    <property type="nucleotide sequence ID" value="XM_009499349.1"/>
</dbReference>
<keyword evidence="3" id="KW-1185">Reference proteome</keyword>
<feature type="compositionally biased region" description="Low complexity" evidence="1">
    <location>
        <begin position="158"/>
        <end position="198"/>
    </location>
</feature>
<dbReference type="PANTHER" id="PTHR13507:SF0">
    <property type="entry name" value="PRKR-INTERACTING PROTEIN 1"/>
    <property type="match status" value="1"/>
</dbReference>
<feature type="region of interest" description="Disordered" evidence="1">
    <location>
        <begin position="92"/>
        <end position="226"/>
    </location>
</feature>
<protein>
    <recommendedName>
        <fullName evidence="4">PRKR-interacting protein 1</fullName>
    </recommendedName>
</protein>
<feature type="compositionally biased region" description="Basic residues" evidence="1">
    <location>
        <begin position="112"/>
        <end position="125"/>
    </location>
</feature>
<dbReference type="GO" id="GO:0005730">
    <property type="term" value="C:nucleolus"/>
    <property type="evidence" value="ECO:0007669"/>
    <property type="project" value="TreeGrafter"/>
</dbReference>
<dbReference type="GO" id="GO:0004860">
    <property type="term" value="F:protein kinase inhibitor activity"/>
    <property type="evidence" value="ECO:0007669"/>
    <property type="project" value="TreeGrafter"/>
</dbReference>
<dbReference type="GO" id="GO:0003725">
    <property type="term" value="F:double-stranded RNA binding"/>
    <property type="evidence" value="ECO:0007669"/>
    <property type="project" value="InterPro"/>
</dbReference>
<dbReference type="GO" id="GO:0019901">
    <property type="term" value="F:protein kinase binding"/>
    <property type="evidence" value="ECO:0007669"/>
    <property type="project" value="TreeGrafter"/>
</dbReference>
<gene>
    <name evidence="2" type="ORF">H696_05522</name>
</gene>
<dbReference type="Pfam" id="PF06658">
    <property type="entry name" value="DUF1168"/>
    <property type="match status" value="1"/>
</dbReference>
<dbReference type="AlphaFoldDB" id="A0A058Z3H5"/>
<dbReference type="STRING" id="691883.A0A058Z3H5"/>
<reference evidence="2" key="1">
    <citation type="submission" date="2013-04" db="EMBL/GenBank/DDBJ databases">
        <title>The Genome Sequence of Fonticula alba ATCC 38817.</title>
        <authorList>
            <consortium name="The Broad Institute Genomics Platform"/>
            <person name="Russ C."/>
            <person name="Cuomo C."/>
            <person name="Burger G."/>
            <person name="Gray M.W."/>
            <person name="Holland P.W.H."/>
            <person name="King N."/>
            <person name="Lang F.B.F."/>
            <person name="Roger A.J."/>
            <person name="Ruiz-Trillo I."/>
            <person name="Brown M."/>
            <person name="Walker B."/>
            <person name="Young S."/>
            <person name="Zeng Q."/>
            <person name="Gargeya S."/>
            <person name="Fitzgerald M."/>
            <person name="Haas B."/>
            <person name="Abouelleil A."/>
            <person name="Allen A.W."/>
            <person name="Alvarado L."/>
            <person name="Arachchi H.M."/>
            <person name="Berlin A.M."/>
            <person name="Chapman S.B."/>
            <person name="Gainer-Dewar J."/>
            <person name="Goldberg J."/>
            <person name="Griggs A."/>
            <person name="Gujja S."/>
            <person name="Hansen M."/>
            <person name="Howarth C."/>
            <person name="Imamovic A."/>
            <person name="Ireland A."/>
            <person name="Larimer J."/>
            <person name="McCowan C."/>
            <person name="Murphy C."/>
            <person name="Pearson M."/>
            <person name="Poon T.W."/>
            <person name="Priest M."/>
            <person name="Roberts A."/>
            <person name="Saif S."/>
            <person name="Shea T."/>
            <person name="Sisk P."/>
            <person name="Sykes S."/>
            <person name="Wortman J."/>
            <person name="Nusbaum C."/>
            <person name="Birren B."/>
        </authorList>
    </citation>
    <scope>NUCLEOTIDE SEQUENCE [LARGE SCALE GENOMIC DNA]</scope>
    <source>
        <strain evidence="2">ATCC 38817</strain>
    </source>
</reference>
<evidence type="ECO:0000313" key="3">
    <source>
        <dbReference type="Proteomes" id="UP000030693"/>
    </source>
</evidence>
<organism evidence="2">
    <name type="scientific">Fonticula alba</name>
    <name type="common">Slime mold</name>
    <dbReference type="NCBI Taxonomy" id="691883"/>
    <lineage>
        <taxon>Eukaryota</taxon>
        <taxon>Rotosphaerida</taxon>
        <taxon>Fonticulaceae</taxon>
        <taxon>Fonticula</taxon>
    </lineage>
</organism>
<accession>A0A058Z3H5</accession>
<evidence type="ECO:0008006" key="4">
    <source>
        <dbReference type="Google" id="ProtNLM"/>
    </source>
</evidence>
<feature type="compositionally biased region" description="Basic and acidic residues" evidence="1">
    <location>
        <begin position="92"/>
        <end position="111"/>
    </location>
</feature>
<proteinExistence type="predicted"/>
<dbReference type="Proteomes" id="UP000030693">
    <property type="component" value="Unassembled WGS sequence"/>
</dbReference>
<evidence type="ECO:0000313" key="2">
    <source>
        <dbReference type="EMBL" id="KCV68057.1"/>
    </source>
</evidence>
<sequence>MSDPYDAKRAELQRLMSKENPQLPASVYMSAEEARRRNASVRNPRVADFKIDVSGSSAGSGSGDFHTYRVERRRELERQAFVLHEAEEADRMARLAEQDSQWQREAEDRTNKNRQKRERQKRLRQQAKLAAGETAVASPGAGPEAPGPKRPRAEPEPSKSASPEPKPSKSASPEPKPSKSAGPEPSAAPCTAAVSASAETAPPSGPELPDKGEAPAVVEASPPSKQ</sequence>
<name>A0A058Z3H5_FONAL</name>
<dbReference type="PANTHER" id="PTHR13507">
    <property type="entry name" value="PRKR-INTERACTING PROTEIN 1"/>
    <property type="match status" value="1"/>
</dbReference>
<evidence type="ECO:0000256" key="1">
    <source>
        <dbReference type="SAM" id="MobiDB-lite"/>
    </source>
</evidence>
<dbReference type="GeneID" id="20530247"/>
<dbReference type="InterPro" id="IPR009548">
    <property type="entry name" value="Prkrip1"/>
</dbReference>